<evidence type="ECO:0000313" key="2">
    <source>
        <dbReference type="EMBL" id="TNV84272.1"/>
    </source>
</evidence>
<dbReference type="Proteomes" id="UP000785679">
    <property type="component" value="Unassembled WGS sequence"/>
</dbReference>
<name>A0A8J8T6I4_HALGN</name>
<feature type="compositionally biased region" description="Basic and acidic residues" evidence="1">
    <location>
        <begin position="1"/>
        <end position="14"/>
    </location>
</feature>
<evidence type="ECO:0000256" key="1">
    <source>
        <dbReference type="SAM" id="MobiDB-lite"/>
    </source>
</evidence>
<feature type="compositionally biased region" description="Low complexity" evidence="1">
    <location>
        <begin position="75"/>
        <end position="86"/>
    </location>
</feature>
<proteinExistence type="predicted"/>
<gene>
    <name evidence="2" type="ORF">FGO68_gene17555</name>
</gene>
<evidence type="ECO:0000313" key="3">
    <source>
        <dbReference type="Proteomes" id="UP000785679"/>
    </source>
</evidence>
<feature type="compositionally biased region" description="Polar residues" evidence="1">
    <location>
        <begin position="63"/>
        <end position="74"/>
    </location>
</feature>
<reference evidence="2" key="1">
    <citation type="submission" date="2019-06" db="EMBL/GenBank/DDBJ databases">
        <authorList>
            <person name="Zheng W."/>
        </authorList>
    </citation>
    <scope>NUCLEOTIDE SEQUENCE</scope>
    <source>
        <strain evidence="2">QDHG01</strain>
    </source>
</reference>
<organism evidence="2 3">
    <name type="scientific">Halteria grandinella</name>
    <dbReference type="NCBI Taxonomy" id="5974"/>
    <lineage>
        <taxon>Eukaryota</taxon>
        <taxon>Sar</taxon>
        <taxon>Alveolata</taxon>
        <taxon>Ciliophora</taxon>
        <taxon>Intramacronucleata</taxon>
        <taxon>Spirotrichea</taxon>
        <taxon>Stichotrichia</taxon>
        <taxon>Sporadotrichida</taxon>
        <taxon>Halteriidae</taxon>
        <taxon>Halteria</taxon>
    </lineage>
</organism>
<keyword evidence="3" id="KW-1185">Reference proteome</keyword>
<dbReference type="AlphaFoldDB" id="A0A8J8T6I4"/>
<accession>A0A8J8T6I4</accession>
<comment type="caution">
    <text evidence="2">The sequence shown here is derived from an EMBL/GenBank/DDBJ whole genome shotgun (WGS) entry which is preliminary data.</text>
</comment>
<sequence length="491" mass="57245">MEKGGKNTKKKEIQQEQVSVVSNMNPEYSESVLTEFEFDKKKFARIDPDASFFSVLHSLHTQSQMPSQMQGTGEASSSLSTISTASRPGASGRHVSKYGPSPQQIANMKLARKWQSHLKGKKEMWVAGQVPNQPFLRIMKYLPFTYVMSKFVSLNRDSRRLIYKSHELLHKERKIQVDLSTTTRILKRMPPHIARRLNYIEVFMRQDARRERINRLLQFFKPHRGKIRLMLECIGMDDSDREVRDNLRMFEGTPIRRLVMRKCNFQEKKTQGFVLQDVIQLSIIDSFVKFWIKDTIKVRDIVVKKSTIIYGKSSVPVFAAAKKFICQDTYIKNPEFAWRPLTDAVEELVLLNNDYYGVISFNIVYHVVASPKVFRNLKRLEFQGQVDEETFIKLLITLRNYPKLAFMRFINRGAYFNLKMVQNNGDVQSMRIFEQPQSTRLSGNSEQNSNGYKNTVTISKVNTDTSRAVMKFKVPDEDLERTIDFSYLNYQ</sequence>
<feature type="region of interest" description="Disordered" evidence="1">
    <location>
        <begin position="63"/>
        <end position="101"/>
    </location>
</feature>
<feature type="region of interest" description="Disordered" evidence="1">
    <location>
        <begin position="1"/>
        <end position="22"/>
    </location>
</feature>
<dbReference type="OrthoDB" id="10430580at2759"/>
<dbReference type="EMBL" id="RRYP01002945">
    <property type="protein sequence ID" value="TNV84272.1"/>
    <property type="molecule type" value="Genomic_DNA"/>
</dbReference>
<protein>
    <submittedName>
        <fullName evidence="2">Uncharacterized protein</fullName>
    </submittedName>
</protein>